<keyword evidence="1" id="KW-1133">Transmembrane helix</keyword>
<feature type="transmembrane region" description="Helical" evidence="1">
    <location>
        <begin position="25"/>
        <end position="50"/>
    </location>
</feature>
<feature type="transmembrane region" description="Helical" evidence="1">
    <location>
        <begin position="95"/>
        <end position="118"/>
    </location>
</feature>
<gene>
    <name evidence="2" type="ORF">ACFFVD_01045</name>
</gene>
<evidence type="ECO:0000256" key="1">
    <source>
        <dbReference type="SAM" id="Phobius"/>
    </source>
</evidence>
<keyword evidence="1" id="KW-0812">Transmembrane</keyword>
<organism evidence="2 3">
    <name type="scientific">Dietzia aerolata</name>
    <dbReference type="NCBI Taxonomy" id="595984"/>
    <lineage>
        <taxon>Bacteria</taxon>
        <taxon>Bacillati</taxon>
        <taxon>Actinomycetota</taxon>
        <taxon>Actinomycetes</taxon>
        <taxon>Mycobacteriales</taxon>
        <taxon>Dietziaceae</taxon>
        <taxon>Dietzia</taxon>
    </lineage>
</organism>
<feature type="transmembrane region" description="Helical" evidence="1">
    <location>
        <begin position="62"/>
        <end position="83"/>
    </location>
</feature>
<evidence type="ECO:0000313" key="2">
    <source>
        <dbReference type="EMBL" id="MFB9258388.1"/>
    </source>
</evidence>
<dbReference type="RefSeq" id="WP_182633192.1">
    <property type="nucleotide sequence ID" value="NZ_JAALDM010000244.1"/>
</dbReference>
<comment type="caution">
    <text evidence="2">The sequence shown here is derived from an EMBL/GenBank/DDBJ whole genome shotgun (WGS) entry which is preliminary data.</text>
</comment>
<feature type="transmembrane region" description="Helical" evidence="1">
    <location>
        <begin position="124"/>
        <end position="143"/>
    </location>
</feature>
<dbReference type="Proteomes" id="UP001589700">
    <property type="component" value="Unassembled WGS sequence"/>
</dbReference>
<proteinExistence type="predicted"/>
<accession>A0ABV5JKY9</accession>
<evidence type="ECO:0008006" key="4">
    <source>
        <dbReference type="Google" id="ProtNLM"/>
    </source>
</evidence>
<evidence type="ECO:0000313" key="3">
    <source>
        <dbReference type="Proteomes" id="UP001589700"/>
    </source>
</evidence>
<protein>
    <recommendedName>
        <fullName evidence="4">Integral membrane protein</fullName>
    </recommendedName>
</protein>
<keyword evidence="3" id="KW-1185">Reference proteome</keyword>
<reference evidence="2 3" key="1">
    <citation type="submission" date="2024-09" db="EMBL/GenBank/DDBJ databases">
        <authorList>
            <person name="Sun Q."/>
            <person name="Mori K."/>
        </authorList>
    </citation>
    <scope>NUCLEOTIDE SEQUENCE [LARGE SCALE GENOMIC DNA]</scope>
    <source>
        <strain evidence="2 3">CCM 7659</strain>
    </source>
</reference>
<keyword evidence="1" id="KW-0472">Membrane</keyword>
<dbReference type="EMBL" id="JBHMDY010000001">
    <property type="protein sequence ID" value="MFB9258388.1"/>
    <property type="molecule type" value="Genomic_DNA"/>
</dbReference>
<sequence length="153" mass="15698">MNTRRPENHGRPADPRTAIPTSVRIAGWISAAQGLIGLVTAIVLIVRAIAGHREETVMISGYATAVWFVILGGALMAAGVGLLRGRRWGRGLVLIAELLILVAVGSSVFGATGSALFGGVGVPLFAGAIVLAVSCAVALAALLRGDAVEWYAN</sequence>
<name>A0ABV5JKY9_9ACTN</name>